<evidence type="ECO:0000313" key="1">
    <source>
        <dbReference type="EMBL" id="EEC43306.1"/>
    </source>
</evidence>
<dbReference type="KEGG" id="pti:PHATRDRAFT_50330"/>
<accession>B7GDR3</accession>
<dbReference type="InParanoid" id="B7GDR3"/>
<name>B7GDR3_PHATC</name>
<protein>
    <submittedName>
        <fullName evidence="1">Uncharacterized protein</fullName>
    </submittedName>
</protein>
<dbReference type="PaxDb" id="2850-Phatr50330"/>
<organism evidence="1 2">
    <name type="scientific">Phaeodactylum tricornutum (strain CCAP 1055/1)</name>
    <dbReference type="NCBI Taxonomy" id="556484"/>
    <lineage>
        <taxon>Eukaryota</taxon>
        <taxon>Sar</taxon>
        <taxon>Stramenopiles</taxon>
        <taxon>Ochrophyta</taxon>
        <taxon>Bacillariophyta</taxon>
        <taxon>Bacillariophyceae</taxon>
        <taxon>Bacillariophycidae</taxon>
        <taxon>Naviculales</taxon>
        <taxon>Phaeodactylaceae</taxon>
        <taxon>Phaeodactylum</taxon>
    </lineage>
</organism>
<evidence type="ECO:0000313" key="2">
    <source>
        <dbReference type="Proteomes" id="UP000000759"/>
    </source>
</evidence>
<dbReference type="AlphaFoldDB" id="B7GDR3"/>
<keyword evidence="2" id="KW-1185">Reference proteome</keyword>
<reference evidence="2" key="2">
    <citation type="submission" date="2008-08" db="EMBL/GenBank/DDBJ databases">
        <authorList>
            <consortium name="Diatom Consortium"/>
            <person name="Grigoriev I."/>
            <person name="Grimwood J."/>
            <person name="Kuo A."/>
            <person name="Otillar R.P."/>
            <person name="Salamov A."/>
            <person name="Detter J.C."/>
            <person name="Lindquist E."/>
            <person name="Shapiro H."/>
            <person name="Lucas S."/>
            <person name="Glavina del Rio T."/>
            <person name="Pitluck S."/>
            <person name="Rokhsar D."/>
            <person name="Bowler C."/>
        </authorList>
    </citation>
    <scope>GENOME REANNOTATION</scope>
    <source>
        <strain evidence="2">CCAP 1055/1</strain>
    </source>
</reference>
<sequence>MSPDDADGACVIRRYFPLSVQLWKPLVGSSNMMTTIIKAISALSSVRGYYRVASSAFPIRMGATDSDMFRIDFVDEDNTLSVSLQDFHLAFLTSPLFQFELWILSFATVSDPATTTTEHLAAVTSGDKSSFGPWTAWAVEGKRSAPLTASSEPASACQIMRCYIQGKTFCDTWWAVEKVADRPNPELVFGSAFKFCDDHKPLMFRVLDPLHRLYSRLLLASAMINLIQQKQKCE</sequence>
<dbReference type="EMBL" id="CM000630">
    <property type="protein sequence ID" value="EEC43306.1"/>
    <property type="molecule type" value="Genomic_DNA"/>
</dbReference>
<dbReference type="HOGENOM" id="CLU_1186990_0_0_1"/>
<reference evidence="1 2" key="1">
    <citation type="journal article" date="2008" name="Nature">
        <title>The Phaeodactylum genome reveals the evolutionary history of diatom genomes.</title>
        <authorList>
            <person name="Bowler C."/>
            <person name="Allen A.E."/>
            <person name="Badger J.H."/>
            <person name="Grimwood J."/>
            <person name="Jabbari K."/>
            <person name="Kuo A."/>
            <person name="Maheswari U."/>
            <person name="Martens C."/>
            <person name="Maumus F."/>
            <person name="Otillar R.P."/>
            <person name="Rayko E."/>
            <person name="Salamov A."/>
            <person name="Vandepoele K."/>
            <person name="Beszteri B."/>
            <person name="Gruber A."/>
            <person name="Heijde M."/>
            <person name="Katinka M."/>
            <person name="Mock T."/>
            <person name="Valentin K."/>
            <person name="Verret F."/>
            <person name="Berges J.A."/>
            <person name="Brownlee C."/>
            <person name="Cadoret J.P."/>
            <person name="Chiovitti A."/>
            <person name="Choi C.J."/>
            <person name="Coesel S."/>
            <person name="De Martino A."/>
            <person name="Detter J.C."/>
            <person name="Durkin C."/>
            <person name="Falciatore A."/>
            <person name="Fournet J."/>
            <person name="Haruta M."/>
            <person name="Huysman M.J."/>
            <person name="Jenkins B.D."/>
            <person name="Jiroutova K."/>
            <person name="Jorgensen R.E."/>
            <person name="Joubert Y."/>
            <person name="Kaplan A."/>
            <person name="Kroger N."/>
            <person name="Kroth P.G."/>
            <person name="La Roche J."/>
            <person name="Lindquist E."/>
            <person name="Lommer M."/>
            <person name="Martin-Jezequel V."/>
            <person name="Lopez P.J."/>
            <person name="Lucas S."/>
            <person name="Mangogna M."/>
            <person name="McGinnis K."/>
            <person name="Medlin L.K."/>
            <person name="Montsant A."/>
            <person name="Oudot-Le Secq M.P."/>
            <person name="Napoli C."/>
            <person name="Obornik M."/>
            <person name="Parker M.S."/>
            <person name="Petit J.L."/>
            <person name="Porcel B.M."/>
            <person name="Poulsen N."/>
            <person name="Robison M."/>
            <person name="Rychlewski L."/>
            <person name="Rynearson T.A."/>
            <person name="Schmutz J."/>
            <person name="Shapiro H."/>
            <person name="Siaut M."/>
            <person name="Stanley M."/>
            <person name="Sussman M.R."/>
            <person name="Taylor A.R."/>
            <person name="Vardi A."/>
            <person name="von Dassow P."/>
            <person name="Vyverman W."/>
            <person name="Willis A."/>
            <person name="Wyrwicz L.S."/>
            <person name="Rokhsar D.S."/>
            <person name="Weissenbach J."/>
            <person name="Armbrust E.V."/>
            <person name="Green B.R."/>
            <person name="Van de Peer Y."/>
            <person name="Grigoriev I.V."/>
        </authorList>
    </citation>
    <scope>NUCLEOTIDE SEQUENCE [LARGE SCALE GENOMIC DNA]</scope>
    <source>
        <strain evidence="1 2">CCAP 1055/1</strain>
    </source>
</reference>
<dbReference type="RefSeq" id="XP_002185174.1">
    <property type="nucleotide sequence ID" value="XM_002185138.1"/>
</dbReference>
<gene>
    <name evidence="1" type="ORF">PHATRDRAFT_50330</name>
</gene>
<dbReference type="GeneID" id="7198988"/>
<proteinExistence type="predicted"/>
<dbReference type="Proteomes" id="UP000000759">
    <property type="component" value="Chromosome 28"/>
</dbReference>